<dbReference type="EMBL" id="MGAE01000056">
    <property type="protein sequence ID" value="OGK38491.1"/>
    <property type="molecule type" value="Genomic_DNA"/>
</dbReference>
<name>A0A1F7I554_9BACT</name>
<evidence type="ECO:0000313" key="3">
    <source>
        <dbReference type="Proteomes" id="UP000179024"/>
    </source>
</evidence>
<accession>A0A1F7I554</accession>
<comment type="caution">
    <text evidence="2">The sequence shown here is derived from an EMBL/GenBank/DDBJ whole genome shotgun (WGS) entry which is preliminary data.</text>
</comment>
<feature type="compositionally biased region" description="Polar residues" evidence="1">
    <location>
        <begin position="17"/>
        <end position="34"/>
    </location>
</feature>
<evidence type="ECO:0000313" key="2">
    <source>
        <dbReference type="EMBL" id="OGK38491.1"/>
    </source>
</evidence>
<dbReference type="Proteomes" id="UP000179024">
    <property type="component" value="Unassembled WGS sequence"/>
</dbReference>
<gene>
    <name evidence="2" type="ORF">A3F34_02730</name>
</gene>
<feature type="region of interest" description="Disordered" evidence="1">
    <location>
        <begin position="1"/>
        <end position="42"/>
    </location>
</feature>
<dbReference type="AlphaFoldDB" id="A0A1F7I554"/>
<protein>
    <submittedName>
        <fullName evidence="2">Uncharacterized protein</fullName>
    </submittedName>
</protein>
<organism evidence="2 3">
    <name type="scientific">Candidatus Roizmanbacteria bacterium RIFCSPHIGHO2_12_FULL_44_10</name>
    <dbReference type="NCBI Taxonomy" id="1802054"/>
    <lineage>
        <taxon>Bacteria</taxon>
        <taxon>Candidatus Roizmaniibacteriota</taxon>
    </lineage>
</organism>
<evidence type="ECO:0000256" key="1">
    <source>
        <dbReference type="SAM" id="MobiDB-lite"/>
    </source>
</evidence>
<sequence length="249" mass="28187">MDGNTKPVPVSFDTIVPNHQATGSSIQEEPTSPKANKESPFEQYSGTMPLFKDIFDYDPSSGTFLLVDEIENRDVAADLKRPKQTRLTIGKLAVWNAVDWNNNKHRDLFPRGVFSIAVPACESYRLFKQDDGQFIVIGAMTVYDYKMQMYKHVYFTSSPFAEPQVIDPQNGLPPEKVRQATPTMYRLNGAPDDPVFNKSLLSFGPNGFVFGEEPQENPNNNSVQVYKITGIDYSDRDERKKVYLPNTSR</sequence>
<reference evidence="2 3" key="1">
    <citation type="journal article" date="2016" name="Nat. Commun.">
        <title>Thousands of microbial genomes shed light on interconnected biogeochemical processes in an aquifer system.</title>
        <authorList>
            <person name="Anantharaman K."/>
            <person name="Brown C.T."/>
            <person name="Hug L.A."/>
            <person name="Sharon I."/>
            <person name="Castelle C.J."/>
            <person name="Probst A.J."/>
            <person name="Thomas B.C."/>
            <person name="Singh A."/>
            <person name="Wilkins M.J."/>
            <person name="Karaoz U."/>
            <person name="Brodie E.L."/>
            <person name="Williams K.H."/>
            <person name="Hubbard S.S."/>
            <person name="Banfield J.F."/>
        </authorList>
    </citation>
    <scope>NUCLEOTIDE SEQUENCE [LARGE SCALE GENOMIC DNA]</scope>
</reference>
<proteinExistence type="predicted"/>